<sequence length="105" mass="12115">MYGDSQRIIEMGHNLYQFIFKDEEDLGEALNATPYILDNQLLVLKRWEFGVDLNHKGFKVGKLCVQMWNLLVHRITIEAGQKVGLVFNNVVDVIIPKAEARKEDI</sequence>
<organism evidence="2 3">
    <name type="scientific">Cinchona calisaya</name>
    <dbReference type="NCBI Taxonomy" id="153742"/>
    <lineage>
        <taxon>Eukaryota</taxon>
        <taxon>Viridiplantae</taxon>
        <taxon>Streptophyta</taxon>
        <taxon>Embryophyta</taxon>
        <taxon>Tracheophyta</taxon>
        <taxon>Spermatophyta</taxon>
        <taxon>Magnoliopsida</taxon>
        <taxon>eudicotyledons</taxon>
        <taxon>Gunneridae</taxon>
        <taxon>Pentapetalae</taxon>
        <taxon>asterids</taxon>
        <taxon>lamiids</taxon>
        <taxon>Gentianales</taxon>
        <taxon>Rubiaceae</taxon>
        <taxon>Cinchonoideae</taxon>
        <taxon>Cinchoneae</taxon>
        <taxon>Cinchona</taxon>
    </lineage>
</organism>
<comment type="caution">
    <text evidence="2">The sequence shown here is derived from an EMBL/GenBank/DDBJ whole genome shotgun (WGS) entry which is preliminary data.</text>
</comment>
<feature type="domain" description="DUF4283" evidence="1">
    <location>
        <begin position="7"/>
        <end position="53"/>
    </location>
</feature>
<reference evidence="2 3" key="1">
    <citation type="submission" date="2024-11" db="EMBL/GenBank/DDBJ databases">
        <title>A near-complete genome assembly of Cinchona calisaya.</title>
        <authorList>
            <person name="Lian D.C."/>
            <person name="Zhao X.W."/>
            <person name="Wei L."/>
        </authorList>
    </citation>
    <scope>NUCLEOTIDE SEQUENCE [LARGE SCALE GENOMIC DNA]</scope>
    <source>
        <tissue evidence="2">Nenye</tissue>
    </source>
</reference>
<name>A0ABD2YHS0_9GENT</name>
<dbReference type="Pfam" id="PF14111">
    <property type="entry name" value="DUF4283"/>
    <property type="match status" value="1"/>
</dbReference>
<dbReference type="Proteomes" id="UP001630127">
    <property type="component" value="Unassembled WGS sequence"/>
</dbReference>
<protein>
    <recommendedName>
        <fullName evidence="1">DUF4283 domain-containing protein</fullName>
    </recommendedName>
</protein>
<dbReference type="InterPro" id="IPR025558">
    <property type="entry name" value="DUF4283"/>
</dbReference>
<evidence type="ECO:0000313" key="2">
    <source>
        <dbReference type="EMBL" id="KAL3506937.1"/>
    </source>
</evidence>
<dbReference type="AlphaFoldDB" id="A0ABD2YHS0"/>
<accession>A0ABD2YHS0</accession>
<gene>
    <name evidence="2" type="ORF">ACH5RR_032319</name>
</gene>
<evidence type="ECO:0000313" key="3">
    <source>
        <dbReference type="Proteomes" id="UP001630127"/>
    </source>
</evidence>
<evidence type="ECO:0000259" key="1">
    <source>
        <dbReference type="Pfam" id="PF14111"/>
    </source>
</evidence>
<proteinExistence type="predicted"/>
<dbReference type="EMBL" id="JBJUIK010000013">
    <property type="protein sequence ID" value="KAL3506937.1"/>
    <property type="molecule type" value="Genomic_DNA"/>
</dbReference>
<keyword evidence="3" id="KW-1185">Reference proteome</keyword>